<dbReference type="EMBL" id="MG727869">
    <property type="protein sequence ID" value="AWX64101.1"/>
    <property type="molecule type" value="Genomic_DNA"/>
</dbReference>
<dbReference type="Pfam" id="PF08388">
    <property type="entry name" value="GIIM"/>
    <property type="match status" value="1"/>
</dbReference>
<protein>
    <submittedName>
        <fullName evidence="3">Uncharacterized protein</fullName>
    </submittedName>
</protein>
<dbReference type="GeneID" id="38458158"/>
<feature type="domain" description="Reverse transcriptase N-terminal" evidence="2">
    <location>
        <begin position="20"/>
        <end position="99"/>
    </location>
</feature>
<dbReference type="InterPro" id="IPR051083">
    <property type="entry name" value="GrpII_Intron_Splice-Mob/Def"/>
</dbReference>
<evidence type="ECO:0000313" key="3">
    <source>
        <dbReference type="EMBL" id="AWX64101.1"/>
    </source>
</evidence>
<geneLocation type="plastid" evidence="3"/>
<evidence type="ECO:0000259" key="2">
    <source>
        <dbReference type="Pfam" id="PF13655"/>
    </source>
</evidence>
<accession>A0A3P8MUN1</accession>
<dbReference type="PANTHER" id="PTHR34047:SF8">
    <property type="entry name" value="PROTEIN YKFC"/>
    <property type="match status" value="1"/>
</dbReference>
<feature type="domain" description="Group II intron maturase-specific" evidence="1">
    <location>
        <begin position="356"/>
        <end position="431"/>
    </location>
</feature>
<dbReference type="PANTHER" id="PTHR34047">
    <property type="entry name" value="NUCLEAR INTRON MATURASE 1, MITOCHONDRIAL-RELATED"/>
    <property type="match status" value="1"/>
</dbReference>
<reference evidence="3" key="1">
    <citation type="journal article" date="2018" name="J. Phycol.">
        <title>Flip-flop organization in the chloroplast genome of Capsosiphon fulvescens (Ulvophyceae, Chlorophyta.</title>
        <authorList>
            <person name="Kim D."/>
            <person name="Lee J."/>
            <person name="Choi J.W."/>
            <person name="Yang J.H."/>
            <person name="Hwang I.K."/>
            <person name="Yoon H.S."/>
        </authorList>
    </citation>
    <scope>NUCLEOTIDE SEQUENCE</scope>
    <source>
        <strain evidence="3">TypeA</strain>
    </source>
</reference>
<name>A0A3P8MUN1_9CHLO</name>
<dbReference type="RefSeq" id="YP_009538412.1">
    <property type="nucleotide sequence ID" value="NC_039920.1"/>
</dbReference>
<sequence length="458" mass="53956">MTLSKSKIRSIYHPSKEDTWTGVNWSKVETTVAKLQHRITKANEKGQYRKVRNLQRLLAKNNFSARLKAIRTVTQNKTAKIPGIDGQLWETPQTKLMAALEHCNSHTKPLKLVPTPFGVGDKFNSKTHFKKELKSKKNQKKILIPCMSDRARKVLWNTALTPLMEKDFPIDQPINYWDTNAKIRFKLNQKNFQWVLTGTIEKINQKVNHDWLLRNIPMEKKVLKSWLKTDFENSTYDQFELESSIKLIKLTLANLTLKNFSNDVKAMCKQPFQSKIHDNKKSISVIRVKDDFIVIGQSYDQLEDVKKAVDNFLLPRGLQMKSSVINHLSNGFDFLGWTWRSNEKLRCTISKVSKIKHRAEIKYLIKTTHKSEILILKLNKKIVDWIKYHHVANDISSVCNSMSRYLYDRLIKWGLRHHSNKTKKWVFNRYWKQLNGRWTFTVSKDEKVYTLINYTFRM</sequence>
<gene>
    <name evidence="3" type="primary">orf572</name>
    <name evidence="3" type="ORF">Capsosi_070</name>
</gene>
<dbReference type="AlphaFoldDB" id="A0A3P8MUN1"/>
<dbReference type="Pfam" id="PF13655">
    <property type="entry name" value="RVT_N"/>
    <property type="match status" value="1"/>
</dbReference>
<organism evidence="3">
    <name type="scientific">Capsosiphon fulvescens</name>
    <dbReference type="NCBI Taxonomy" id="205396"/>
    <lineage>
        <taxon>Eukaryota</taxon>
        <taxon>Viridiplantae</taxon>
        <taxon>Chlorophyta</taxon>
        <taxon>core chlorophytes</taxon>
        <taxon>Ulvophyceae</taxon>
        <taxon>OUU clade</taxon>
        <taxon>Ulotrichales</taxon>
        <taxon>Ulotrichaceae</taxon>
        <taxon>Capsosiphon</taxon>
    </lineage>
</organism>
<dbReference type="InterPro" id="IPR025960">
    <property type="entry name" value="RVT_N"/>
</dbReference>
<evidence type="ECO:0000259" key="1">
    <source>
        <dbReference type="Pfam" id="PF08388"/>
    </source>
</evidence>
<proteinExistence type="predicted"/>
<dbReference type="InterPro" id="IPR013597">
    <property type="entry name" value="Mat_intron_G2"/>
</dbReference>
<keyword evidence="3" id="KW-0934">Plastid</keyword>